<dbReference type="GO" id="GO:0009535">
    <property type="term" value="C:chloroplast thylakoid membrane"/>
    <property type="evidence" value="ECO:0007669"/>
    <property type="project" value="UniProtKB-SubCell"/>
</dbReference>
<proteinExistence type="inferred from homology"/>
<dbReference type="InterPro" id="IPR023222">
    <property type="entry name" value="PsbQ-like_dom_sf"/>
</dbReference>
<evidence type="ECO:0000256" key="2">
    <source>
        <dbReference type="ARBA" id="ARBA00022528"/>
    </source>
</evidence>
<comment type="caution">
    <text evidence="8">The sequence shown here is derived from an EMBL/GenBank/DDBJ whole genome shotgun (WGS) entry which is preliminary data.</text>
</comment>
<keyword evidence="4" id="KW-0809">Transit peptide</keyword>
<organism evidence="8 9">
    <name type="scientific">Cannabis sativa</name>
    <name type="common">Hemp</name>
    <name type="synonym">Marijuana</name>
    <dbReference type="NCBI Taxonomy" id="3483"/>
    <lineage>
        <taxon>Eukaryota</taxon>
        <taxon>Viridiplantae</taxon>
        <taxon>Streptophyta</taxon>
        <taxon>Embryophyta</taxon>
        <taxon>Tracheophyta</taxon>
        <taxon>Spermatophyta</taxon>
        <taxon>Magnoliopsida</taxon>
        <taxon>eudicotyledons</taxon>
        <taxon>Gunneridae</taxon>
        <taxon>Pentapetalae</taxon>
        <taxon>rosids</taxon>
        <taxon>fabids</taxon>
        <taxon>Rosales</taxon>
        <taxon>Cannabaceae</taxon>
        <taxon>Cannabis</taxon>
    </lineage>
</organism>
<dbReference type="InterPro" id="IPR054099">
    <property type="entry name" value="PSII_PsbQ_pln"/>
</dbReference>
<protein>
    <submittedName>
        <fullName evidence="8">Uncharacterized protein</fullName>
    </submittedName>
</protein>
<dbReference type="GO" id="GO:0019898">
    <property type="term" value="C:extrinsic component of membrane"/>
    <property type="evidence" value="ECO:0007669"/>
    <property type="project" value="InterPro"/>
</dbReference>
<dbReference type="GO" id="GO:0009654">
    <property type="term" value="C:photosystem II oxygen evolving complex"/>
    <property type="evidence" value="ECO:0007669"/>
    <property type="project" value="InterPro"/>
</dbReference>
<keyword evidence="2" id="KW-0150">Chloroplast</keyword>
<keyword evidence="5" id="KW-0793">Thylakoid</keyword>
<dbReference type="EMBL" id="JAATIP010000010">
    <property type="protein sequence ID" value="KAF4394598.1"/>
    <property type="molecule type" value="Genomic_DNA"/>
</dbReference>
<accession>A0A7J6HIQ4</accession>
<keyword evidence="6" id="KW-0472">Membrane</keyword>
<evidence type="ECO:0000256" key="7">
    <source>
        <dbReference type="ARBA" id="ARBA00035649"/>
    </source>
</evidence>
<dbReference type="InterPro" id="IPR008797">
    <property type="entry name" value="PSII_PsbQ"/>
</dbReference>
<dbReference type="Proteomes" id="UP000525078">
    <property type="component" value="Unassembled WGS sequence"/>
</dbReference>
<dbReference type="GO" id="GO:0005509">
    <property type="term" value="F:calcium ion binding"/>
    <property type="evidence" value="ECO:0007669"/>
    <property type="project" value="InterPro"/>
</dbReference>
<keyword evidence="3" id="KW-0934">Plastid</keyword>
<name>A0A7J6HIQ4_CANSA</name>
<comment type="similarity">
    <text evidence="7">Belongs to the PsbQ family.</text>
</comment>
<gene>
    <name evidence="8" type="ORF">F8388_020423</name>
</gene>
<dbReference type="AlphaFoldDB" id="A0A7J6HIQ4"/>
<evidence type="ECO:0000313" key="8">
    <source>
        <dbReference type="EMBL" id="KAF4394598.1"/>
    </source>
</evidence>
<comment type="subcellular location">
    <subcellularLocation>
        <location evidence="1">Plastid</location>
        <location evidence="1">Chloroplast thylakoid membrane</location>
    </subcellularLocation>
</comment>
<dbReference type="Gene3D" id="1.20.120.290">
    <property type="entry name" value="Oxygen-evolving enhancer protein 3 (PsbQ), four-helix up-down bundle"/>
    <property type="match status" value="1"/>
</dbReference>
<evidence type="ECO:0000256" key="6">
    <source>
        <dbReference type="ARBA" id="ARBA00023136"/>
    </source>
</evidence>
<evidence type="ECO:0000256" key="3">
    <source>
        <dbReference type="ARBA" id="ARBA00022640"/>
    </source>
</evidence>
<reference evidence="8 9" key="1">
    <citation type="journal article" date="2020" name="bioRxiv">
        <title>Sequence and annotation of 42 cannabis genomes reveals extensive copy number variation in cannabinoid synthesis and pathogen resistance genes.</title>
        <authorList>
            <person name="Mckernan K.J."/>
            <person name="Helbert Y."/>
            <person name="Kane L.T."/>
            <person name="Ebling H."/>
            <person name="Zhang L."/>
            <person name="Liu B."/>
            <person name="Eaton Z."/>
            <person name="Mclaughlin S."/>
            <person name="Kingan S."/>
            <person name="Baybayan P."/>
            <person name="Concepcion G."/>
            <person name="Jordan M."/>
            <person name="Riva A."/>
            <person name="Barbazuk W."/>
            <person name="Harkins T."/>
        </authorList>
    </citation>
    <scope>NUCLEOTIDE SEQUENCE [LARGE SCALE GENOMIC DNA]</scope>
    <source>
        <strain evidence="9">cv. Jamaican Lion 4</strain>
        <tissue evidence="8">Leaf</tissue>
    </source>
</reference>
<evidence type="ECO:0000256" key="5">
    <source>
        <dbReference type="ARBA" id="ARBA00023078"/>
    </source>
</evidence>
<dbReference type="PANTHER" id="PTHR33399:SF2">
    <property type="entry name" value="PHOTOSYNTHETIC NDH SUBUNIT OF LUMENAL LOCATION 3, CHLOROPLASTIC"/>
    <property type="match status" value="1"/>
</dbReference>
<dbReference type="SUPFAM" id="SSF101112">
    <property type="entry name" value="Oxygen-evolving enhancer protein 3"/>
    <property type="match status" value="1"/>
</dbReference>
<dbReference type="GO" id="GO:0009767">
    <property type="term" value="P:photosynthetic electron transport chain"/>
    <property type="evidence" value="ECO:0007669"/>
    <property type="project" value="TreeGrafter"/>
</dbReference>
<evidence type="ECO:0000256" key="4">
    <source>
        <dbReference type="ARBA" id="ARBA00022946"/>
    </source>
</evidence>
<dbReference type="PANTHER" id="PTHR33399">
    <property type="entry name" value="OXYGEN-EVOLVING ENHANCER PROTEIN 3-1, CHLOROPLASTIC"/>
    <property type="match status" value="1"/>
</dbReference>
<dbReference type="Pfam" id="PF05757">
    <property type="entry name" value="PsbQ"/>
    <property type="match status" value="1"/>
</dbReference>
<evidence type="ECO:0000256" key="1">
    <source>
        <dbReference type="ARBA" id="ARBA00004334"/>
    </source>
</evidence>
<evidence type="ECO:0000313" key="9">
    <source>
        <dbReference type="Proteomes" id="UP000525078"/>
    </source>
</evidence>
<sequence>MARLANLNGVFETLLRIRRLLSLLSLQRAKKGVEIVAFLGKKKNDSQEHTLLTTRRLALGLASIALVGKTCNAVSFAEDSDFWIDGRIPLPSVNNKIDNENTDTPSFLKKRIFIADIGLKGRMYRLRKYAFDLLGMEDLIGEDTLNYVQKFIKIKSTFMYYNFDKVITAAPVDDKQPLLDLANRLFDNRNILQAETTYKDTKAILQEVMIRMA</sequence>